<sequence>MTDSLTRFTIAALIPLTLTSKKLQRAGWLHVVAAVRLDVFPAAAHANPAAQH</sequence>
<dbReference type="KEGG" id="schv:BRCON_1891"/>
<dbReference type="AlphaFoldDB" id="A0A2Z4Y766"/>
<accession>A0A2Z4Y766</accession>
<dbReference type="EMBL" id="CP030759">
    <property type="protein sequence ID" value="AXA36668.1"/>
    <property type="molecule type" value="Genomic_DNA"/>
</dbReference>
<reference evidence="1 2" key="1">
    <citation type="submission" date="2018-05" db="EMBL/GenBank/DDBJ databases">
        <title>A metagenomic window into the 2 km-deep terrestrial subsurface aquifer revealed taxonomically and functionally diverse microbial community comprising novel uncultured bacterial lineages.</title>
        <authorList>
            <person name="Kadnikov V.V."/>
            <person name="Mardanov A.V."/>
            <person name="Beletsky A.V."/>
            <person name="Banks D."/>
            <person name="Pimenov N.V."/>
            <person name="Frank Y.A."/>
            <person name="Karnachuk O.V."/>
            <person name="Ravin N.V."/>
        </authorList>
    </citation>
    <scope>NUCLEOTIDE SEQUENCE [LARGE SCALE GENOMIC DNA]</scope>
    <source>
        <strain evidence="1">BY</strain>
    </source>
</reference>
<gene>
    <name evidence="1" type="ORF">BRCON_1891</name>
</gene>
<organism evidence="1 2">
    <name type="scientific">Sumerlaea chitinivorans</name>
    <dbReference type="NCBI Taxonomy" id="2250252"/>
    <lineage>
        <taxon>Bacteria</taxon>
        <taxon>Candidatus Sumerlaeota</taxon>
        <taxon>Candidatus Sumerlaeia</taxon>
        <taxon>Candidatus Sumerlaeales</taxon>
        <taxon>Candidatus Sumerlaeaceae</taxon>
        <taxon>Candidatus Sumerlaea</taxon>
    </lineage>
</organism>
<proteinExistence type="predicted"/>
<name>A0A2Z4Y766_SUMC1</name>
<evidence type="ECO:0000313" key="2">
    <source>
        <dbReference type="Proteomes" id="UP000262583"/>
    </source>
</evidence>
<evidence type="ECO:0000313" key="1">
    <source>
        <dbReference type="EMBL" id="AXA36668.1"/>
    </source>
</evidence>
<protein>
    <submittedName>
        <fullName evidence="1">Uncharacterized protein</fullName>
    </submittedName>
</protein>
<dbReference type="Proteomes" id="UP000262583">
    <property type="component" value="Chromosome"/>
</dbReference>